<comment type="cofactor">
    <cofactor evidence="1">
        <name>FAD</name>
        <dbReference type="ChEBI" id="CHEBI:57692"/>
    </cofactor>
</comment>
<keyword evidence="3" id="KW-0274">FAD</keyword>
<accession>A0ABV4NLH2</accession>
<dbReference type="PANTHER" id="PTHR43104:SF4">
    <property type="entry name" value="L-2-HYDROXYGLUTARATE DEHYDROGENASE, MITOCHONDRIAL"/>
    <property type="match status" value="1"/>
</dbReference>
<evidence type="ECO:0000256" key="3">
    <source>
        <dbReference type="ARBA" id="ARBA00022827"/>
    </source>
</evidence>
<evidence type="ECO:0000256" key="2">
    <source>
        <dbReference type="ARBA" id="ARBA00022630"/>
    </source>
</evidence>
<evidence type="ECO:0000256" key="5">
    <source>
        <dbReference type="ARBA" id="ARBA00037941"/>
    </source>
</evidence>
<sequence length="377" mass="40606">MQPNGPSMEMVESIVIGAGAIGLASAYALATRGHRVLVLEQHTAIGTEISARSSEVIHAGIYYPTNSLKARACVAGKASLYRFCREHGVPHKPIGKLILATDKAQLPQLKALKAQGDANGAGSLMLLNGQEARAMEPELQCHGAIYSPSTGIFDSHSLLLALQGALEALGGQVVPNTKVIALLRGSDNYQLTMEDGYSLGTPHLVVAAGLHSHGLLSNINDVSIRKAVPTQYLAKGNYFSLDHKPPFSHLIYPLPEPGGLGIHLTLDLQGYARFGPDVEWVNAIDYRVDSRRRHKFYRSIQRYWPALPERSLRTDYAGIRPKLAPMGAPPQDFKLFRSGGDGKPQLVAFFGIESPGLTSCLSLGEIAANFISGQSHT</sequence>
<evidence type="ECO:0000313" key="7">
    <source>
        <dbReference type="EMBL" id="MFA0790237.1"/>
    </source>
</evidence>
<dbReference type="RefSeq" id="WP_371843054.1">
    <property type="nucleotide sequence ID" value="NZ_JBGMEL010000005.1"/>
</dbReference>
<proteinExistence type="inferred from homology"/>
<dbReference type="InterPro" id="IPR036188">
    <property type="entry name" value="FAD/NAD-bd_sf"/>
</dbReference>
<keyword evidence="4" id="KW-0560">Oxidoreductase</keyword>
<dbReference type="Pfam" id="PF01266">
    <property type="entry name" value="DAO"/>
    <property type="match status" value="1"/>
</dbReference>
<evidence type="ECO:0000256" key="4">
    <source>
        <dbReference type="ARBA" id="ARBA00023002"/>
    </source>
</evidence>
<dbReference type="Gene3D" id="3.30.9.10">
    <property type="entry name" value="D-Amino Acid Oxidase, subunit A, domain 2"/>
    <property type="match status" value="1"/>
</dbReference>
<dbReference type="EMBL" id="JBGMEL010000005">
    <property type="protein sequence ID" value="MFA0790237.1"/>
    <property type="molecule type" value="Genomic_DNA"/>
</dbReference>
<keyword evidence="8" id="KW-1185">Reference proteome</keyword>
<reference evidence="7 8" key="1">
    <citation type="submission" date="2024-08" db="EMBL/GenBank/DDBJ databases">
        <authorList>
            <person name="Ishaq N."/>
        </authorList>
    </citation>
    <scope>NUCLEOTIDE SEQUENCE [LARGE SCALE GENOMIC DNA]</scope>
    <source>
        <strain evidence="7 8">JCM 30400</strain>
    </source>
</reference>
<name>A0ABV4NLH2_9GAMM</name>
<organism evidence="7 8">
    <name type="scientific">Microbulbifer echini</name>
    <dbReference type="NCBI Taxonomy" id="1529067"/>
    <lineage>
        <taxon>Bacteria</taxon>
        <taxon>Pseudomonadati</taxon>
        <taxon>Pseudomonadota</taxon>
        <taxon>Gammaproteobacteria</taxon>
        <taxon>Cellvibrionales</taxon>
        <taxon>Microbulbiferaceae</taxon>
        <taxon>Microbulbifer</taxon>
    </lineage>
</organism>
<evidence type="ECO:0000259" key="6">
    <source>
        <dbReference type="Pfam" id="PF01266"/>
    </source>
</evidence>
<keyword evidence="2" id="KW-0285">Flavoprotein</keyword>
<comment type="caution">
    <text evidence="7">The sequence shown here is derived from an EMBL/GenBank/DDBJ whole genome shotgun (WGS) entry which is preliminary data.</text>
</comment>
<gene>
    <name evidence="7" type="ORF">ACCI51_06735</name>
</gene>
<comment type="similarity">
    <text evidence="5">Belongs to the L2HGDH family.</text>
</comment>
<dbReference type="Gene3D" id="3.50.50.60">
    <property type="entry name" value="FAD/NAD(P)-binding domain"/>
    <property type="match status" value="1"/>
</dbReference>
<feature type="domain" description="FAD dependent oxidoreductase" evidence="6">
    <location>
        <begin position="14"/>
        <end position="369"/>
    </location>
</feature>
<evidence type="ECO:0000313" key="8">
    <source>
        <dbReference type="Proteomes" id="UP001569414"/>
    </source>
</evidence>
<evidence type="ECO:0000256" key="1">
    <source>
        <dbReference type="ARBA" id="ARBA00001974"/>
    </source>
</evidence>
<dbReference type="PANTHER" id="PTHR43104">
    <property type="entry name" value="L-2-HYDROXYGLUTARATE DEHYDROGENASE, MITOCHONDRIAL"/>
    <property type="match status" value="1"/>
</dbReference>
<dbReference type="SUPFAM" id="SSF51905">
    <property type="entry name" value="FAD/NAD(P)-binding domain"/>
    <property type="match status" value="1"/>
</dbReference>
<dbReference type="Proteomes" id="UP001569414">
    <property type="component" value="Unassembled WGS sequence"/>
</dbReference>
<protein>
    <submittedName>
        <fullName evidence="7">NAD(P)/FAD-dependent oxidoreductase</fullName>
    </submittedName>
</protein>
<dbReference type="InterPro" id="IPR006076">
    <property type="entry name" value="FAD-dep_OxRdtase"/>
</dbReference>